<protein>
    <submittedName>
        <fullName evidence="1">Uncharacterized protein</fullName>
    </submittedName>
</protein>
<name>A0AAD9X3S2_9ROSI</name>
<keyword evidence="2" id="KW-1185">Reference proteome</keyword>
<reference evidence="1" key="1">
    <citation type="journal article" date="2023" name="Plant J.">
        <title>Genome sequences and population genomics provide insights into the demographic history, inbreeding, and mutation load of two 'living fossil' tree species of Dipteronia.</title>
        <authorList>
            <person name="Feng Y."/>
            <person name="Comes H.P."/>
            <person name="Chen J."/>
            <person name="Zhu S."/>
            <person name="Lu R."/>
            <person name="Zhang X."/>
            <person name="Li P."/>
            <person name="Qiu J."/>
            <person name="Olsen K.M."/>
            <person name="Qiu Y."/>
        </authorList>
    </citation>
    <scope>NUCLEOTIDE SEQUENCE</scope>
    <source>
        <strain evidence="1">KIB01</strain>
    </source>
</reference>
<evidence type="ECO:0000313" key="2">
    <source>
        <dbReference type="Proteomes" id="UP001280121"/>
    </source>
</evidence>
<accession>A0AAD9X3S2</accession>
<organism evidence="1 2">
    <name type="scientific">Dipteronia dyeriana</name>
    <dbReference type="NCBI Taxonomy" id="168575"/>
    <lineage>
        <taxon>Eukaryota</taxon>
        <taxon>Viridiplantae</taxon>
        <taxon>Streptophyta</taxon>
        <taxon>Embryophyta</taxon>
        <taxon>Tracheophyta</taxon>
        <taxon>Spermatophyta</taxon>
        <taxon>Magnoliopsida</taxon>
        <taxon>eudicotyledons</taxon>
        <taxon>Gunneridae</taxon>
        <taxon>Pentapetalae</taxon>
        <taxon>rosids</taxon>
        <taxon>malvids</taxon>
        <taxon>Sapindales</taxon>
        <taxon>Sapindaceae</taxon>
        <taxon>Hippocastanoideae</taxon>
        <taxon>Acereae</taxon>
        <taxon>Dipteronia</taxon>
    </lineage>
</organism>
<sequence length="101" mass="11042">MPFLGDQRGRTIVHFTYDLRLCAQSFGQLIKKMFMSSMQTSPWDAGLCGDFDVDNDDDGVECFGVLVGRDREGFGGISKLSKLPSNISITLLVDGLSDGMV</sequence>
<gene>
    <name evidence="1" type="ORF">Ddye_012146</name>
</gene>
<proteinExistence type="predicted"/>
<dbReference type="AlphaFoldDB" id="A0AAD9X3S2"/>
<dbReference type="EMBL" id="JANJYI010000004">
    <property type="protein sequence ID" value="KAK2652290.1"/>
    <property type="molecule type" value="Genomic_DNA"/>
</dbReference>
<dbReference type="Proteomes" id="UP001280121">
    <property type="component" value="Unassembled WGS sequence"/>
</dbReference>
<evidence type="ECO:0000313" key="1">
    <source>
        <dbReference type="EMBL" id="KAK2652290.1"/>
    </source>
</evidence>
<comment type="caution">
    <text evidence="1">The sequence shown here is derived from an EMBL/GenBank/DDBJ whole genome shotgun (WGS) entry which is preliminary data.</text>
</comment>